<name>A0ACC0QLU6_9HYPO</name>
<proteinExistence type="predicted"/>
<accession>A0ACC0QLU6</accession>
<keyword evidence="2" id="KW-1185">Reference proteome</keyword>
<dbReference type="Proteomes" id="UP001065298">
    <property type="component" value="Chromosome 8"/>
</dbReference>
<comment type="caution">
    <text evidence="1">The sequence shown here is derived from an EMBL/GenBank/DDBJ whole genome shotgun (WGS) entry which is preliminary data.</text>
</comment>
<reference evidence="1" key="1">
    <citation type="submission" date="2022-06" db="EMBL/GenBank/DDBJ databases">
        <title>Fusarium solani species complex genomes reveal bases of compartmentalisation and animal pathogenesis.</title>
        <authorList>
            <person name="Tsai I.J."/>
        </authorList>
    </citation>
    <scope>NUCLEOTIDE SEQUENCE</scope>
    <source>
        <strain evidence="1">Fu6.1</strain>
    </source>
</reference>
<evidence type="ECO:0000313" key="1">
    <source>
        <dbReference type="EMBL" id="KAI8660252.1"/>
    </source>
</evidence>
<dbReference type="EMBL" id="CM046510">
    <property type="protein sequence ID" value="KAI8660252.1"/>
    <property type="molecule type" value="Genomic_DNA"/>
</dbReference>
<protein>
    <submittedName>
        <fullName evidence="1">Uncharacterized protein</fullName>
    </submittedName>
</protein>
<organism evidence="1 2">
    <name type="scientific">Fusarium keratoplasticum</name>
    <dbReference type="NCBI Taxonomy" id="1328300"/>
    <lineage>
        <taxon>Eukaryota</taxon>
        <taxon>Fungi</taxon>
        <taxon>Dikarya</taxon>
        <taxon>Ascomycota</taxon>
        <taxon>Pezizomycotina</taxon>
        <taxon>Sordariomycetes</taxon>
        <taxon>Hypocreomycetidae</taxon>
        <taxon>Hypocreales</taxon>
        <taxon>Nectriaceae</taxon>
        <taxon>Fusarium</taxon>
        <taxon>Fusarium solani species complex</taxon>
    </lineage>
</organism>
<evidence type="ECO:0000313" key="2">
    <source>
        <dbReference type="Proteomes" id="UP001065298"/>
    </source>
</evidence>
<sequence length="987" mass="115432">MDELNKEAERFKSLLTGLDQDQYAATRLDDMSQELCLIQSQRDATKEMISMNRLQLFMDNMADFEDTLIDLEFPGARQAMAYVWGSVRYLLKRTNPTEKAFDNILDTYELLGVKLIRVSEYTAFFREVPAAQEYLVNIYKDVQHFHSLAYKLFFTFRTKLWQKLHKPIWKDLRTTFSHIADSLRLHASKIQEYGKPFRDPDSYRTDGHGRIDSGIDPNQAVNPDQVPREISEYRAELNELQRKFEEEEETRKRKMKNDAIAWISSSTKIKKLQDDFRRMRICKNTGRWLFRRYRGVSEWLTEEGGNEGSLSQSTIWLHGNRGFGKTILTSLVIDELEDLKEREHPLIPPNSKTYYFYCQEEDDEHRTYLEILKGILFQMVKQDDYIVPLCHEKMSQGGCSSLSDADTAKSLIETIVQYNPRQYIVIDGLDECEPAEIRQTIEFFTKLVEMCDNANEHGQLRLMIMSRDVPEIKKCMTDDDAIIPLRPTDNAEDIKAFVRKRLPEFSRCDDNLGFNLSEQDKDSIESLICRRSEDSFLYAHLAIESLLQHITKGDLLREIKQDILPEELGRMYEMLLGNLEKTIKRQPGGSRVWEKSKLLLGWLVCAKRPLKWHEMQAILSFDAQEKTVDFDNLMLKDDVRRYLGSIVHVLDGDHVRLIHTTARRHIVSNKHINEKKVQCELTSLCLRYLSLPCFTKTYTSTLRRDQAKNGWFSFQDYACSKWESHIDTFIRECSGLFGPAIDWEKEQHDFEAALQLFIDTHGEDIKADLHANLDTSALKKFEHTTFYDNLCMLWNRIYIHQQGKDEERNKVGIPQINASLLDNRAALEDYKPDHEVLGTRLIKDLYGLNLFKCRRTLCRYFYIGWDTEAARKSHENRHDRPFPCPVSCNSAPIGFSTNKDKDRHVRIYHPELAEGPSVFEALSRKQATGPARFTCHICGKNFTRKINLSGHERSHYGDRPYQCSFCDKAFARMNDCRRHEKIHKKDK</sequence>
<gene>
    <name evidence="1" type="ORF">NCS57_01001800</name>
</gene>